<proteinExistence type="predicted"/>
<dbReference type="InterPro" id="IPR000551">
    <property type="entry name" value="MerR-type_HTH_dom"/>
</dbReference>
<name>A0ABR6BJJ1_9PSEU</name>
<dbReference type="InterPro" id="IPR009061">
    <property type="entry name" value="DNA-bd_dom_put_sf"/>
</dbReference>
<reference evidence="3 4" key="1">
    <citation type="submission" date="2020-08" db="EMBL/GenBank/DDBJ databases">
        <title>Genomic Encyclopedia of Archaeal and Bacterial Type Strains, Phase II (KMG-II): from individual species to whole genera.</title>
        <authorList>
            <person name="Goeker M."/>
        </authorList>
    </citation>
    <scope>NUCLEOTIDE SEQUENCE [LARGE SCALE GENOMIC DNA]</scope>
    <source>
        <strain evidence="3 4">DSM 43850</strain>
    </source>
</reference>
<dbReference type="SUPFAM" id="SSF46955">
    <property type="entry name" value="Putative DNA-binding domain"/>
    <property type="match status" value="1"/>
</dbReference>
<dbReference type="CDD" id="cd01107">
    <property type="entry name" value="HTH_BmrR"/>
    <property type="match status" value="1"/>
</dbReference>
<evidence type="ECO:0000256" key="1">
    <source>
        <dbReference type="ARBA" id="ARBA00023125"/>
    </source>
</evidence>
<evidence type="ECO:0000313" key="4">
    <source>
        <dbReference type="Proteomes" id="UP000517916"/>
    </source>
</evidence>
<keyword evidence="1 3" id="KW-0238">DNA-binding</keyword>
<protein>
    <submittedName>
        <fullName evidence="3">DNA-binding transcriptional MerR regulator</fullName>
    </submittedName>
</protein>
<accession>A0ABR6BJJ1</accession>
<dbReference type="InterPro" id="IPR047057">
    <property type="entry name" value="MerR_fam"/>
</dbReference>
<dbReference type="InterPro" id="IPR010499">
    <property type="entry name" value="AraC_E-bd"/>
</dbReference>
<comment type="caution">
    <text evidence="3">The sequence shown here is derived from an EMBL/GenBank/DDBJ whole genome shotgun (WGS) entry which is preliminary data.</text>
</comment>
<dbReference type="SMART" id="SM00871">
    <property type="entry name" value="AraC_E_bind"/>
    <property type="match status" value="1"/>
</dbReference>
<dbReference type="PROSITE" id="PS50937">
    <property type="entry name" value="HTH_MERR_2"/>
    <property type="match status" value="1"/>
</dbReference>
<dbReference type="PANTHER" id="PTHR30204">
    <property type="entry name" value="REDOX-CYCLING DRUG-SENSING TRANSCRIPTIONAL ACTIVATOR SOXR"/>
    <property type="match status" value="1"/>
</dbReference>
<dbReference type="Pfam" id="PF13411">
    <property type="entry name" value="MerR_1"/>
    <property type="match status" value="1"/>
</dbReference>
<evidence type="ECO:0000313" key="3">
    <source>
        <dbReference type="EMBL" id="MBA8927050.1"/>
    </source>
</evidence>
<dbReference type="PANTHER" id="PTHR30204:SF97">
    <property type="entry name" value="MERR FAMILY REGULATORY PROTEIN"/>
    <property type="match status" value="1"/>
</dbReference>
<dbReference type="EMBL" id="JACJID010000003">
    <property type="protein sequence ID" value="MBA8927050.1"/>
    <property type="molecule type" value="Genomic_DNA"/>
</dbReference>
<dbReference type="SMART" id="SM00422">
    <property type="entry name" value="HTH_MERR"/>
    <property type="match status" value="1"/>
</dbReference>
<dbReference type="SUPFAM" id="SSF55136">
    <property type="entry name" value="Probable bacterial effector-binding domain"/>
    <property type="match status" value="1"/>
</dbReference>
<dbReference type="RefSeq" id="WP_182838167.1">
    <property type="nucleotide sequence ID" value="NZ_BAAABQ010000074.1"/>
</dbReference>
<dbReference type="Proteomes" id="UP000517916">
    <property type="component" value="Unassembled WGS sequence"/>
</dbReference>
<feature type="domain" description="HTH merR-type" evidence="2">
    <location>
        <begin position="1"/>
        <end position="71"/>
    </location>
</feature>
<organism evidence="3 4">
    <name type="scientific">Kutzneria viridogrisea</name>
    <dbReference type="NCBI Taxonomy" id="47990"/>
    <lineage>
        <taxon>Bacteria</taxon>
        <taxon>Bacillati</taxon>
        <taxon>Actinomycetota</taxon>
        <taxon>Actinomycetes</taxon>
        <taxon>Pseudonocardiales</taxon>
        <taxon>Pseudonocardiaceae</taxon>
        <taxon>Kutzneria</taxon>
    </lineage>
</organism>
<sequence length="272" mass="29940">MFSIGDFARLGLVSQRMLRHYDAIGLLPPAHVDQHTGYRYYRGEQLRVLNRIIALKDLGFTLDQVRAILDEQLGVDQLKGMLRLRRAQLAVQVEADMDRLARVEARLRTMEREGTMPADEVVVKRVEAVRVAEVTGVAAGYDSKDIGPVIQPLYPELFGKLEAAGLTPVGPAIAYYEDLDDKVLVHAAVPVSGQHVEGSGLAIVDLPGIEQAATLLHRGPMSEVGGTIEALASWTDEHGYQGGGYFREVYLEVNAPDQSDWVTELQQPITRG</sequence>
<dbReference type="InterPro" id="IPR011256">
    <property type="entry name" value="Reg_factor_effector_dom_sf"/>
</dbReference>
<gene>
    <name evidence="3" type="ORF">BC739_004256</name>
</gene>
<dbReference type="Gene3D" id="1.10.1660.10">
    <property type="match status" value="1"/>
</dbReference>
<keyword evidence="4" id="KW-1185">Reference proteome</keyword>
<dbReference type="Gene3D" id="3.20.80.10">
    <property type="entry name" value="Regulatory factor, effector binding domain"/>
    <property type="match status" value="1"/>
</dbReference>
<evidence type="ECO:0000259" key="2">
    <source>
        <dbReference type="PROSITE" id="PS50937"/>
    </source>
</evidence>
<dbReference type="GO" id="GO:0003677">
    <property type="term" value="F:DNA binding"/>
    <property type="evidence" value="ECO:0007669"/>
    <property type="project" value="UniProtKB-KW"/>
</dbReference>